<dbReference type="InterPro" id="IPR011701">
    <property type="entry name" value="MFS"/>
</dbReference>
<evidence type="ECO:0000313" key="9">
    <source>
        <dbReference type="EMBL" id="KAK3207478.1"/>
    </source>
</evidence>
<organism evidence="9 10">
    <name type="scientific">Pseudopithomyces chartarum</name>
    <dbReference type="NCBI Taxonomy" id="1892770"/>
    <lineage>
        <taxon>Eukaryota</taxon>
        <taxon>Fungi</taxon>
        <taxon>Dikarya</taxon>
        <taxon>Ascomycota</taxon>
        <taxon>Pezizomycotina</taxon>
        <taxon>Dothideomycetes</taxon>
        <taxon>Pleosporomycetidae</taxon>
        <taxon>Pleosporales</taxon>
        <taxon>Massarineae</taxon>
        <taxon>Didymosphaeriaceae</taxon>
        <taxon>Pseudopithomyces</taxon>
    </lineage>
</organism>
<feature type="transmembrane region" description="Helical" evidence="7">
    <location>
        <begin position="459"/>
        <end position="478"/>
    </location>
</feature>
<feature type="transmembrane region" description="Helical" evidence="7">
    <location>
        <begin position="372"/>
        <end position="389"/>
    </location>
</feature>
<proteinExistence type="predicted"/>
<dbReference type="PROSITE" id="PS50850">
    <property type="entry name" value="MFS"/>
    <property type="match status" value="1"/>
</dbReference>
<dbReference type="GO" id="GO:0022857">
    <property type="term" value="F:transmembrane transporter activity"/>
    <property type="evidence" value="ECO:0007669"/>
    <property type="project" value="InterPro"/>
</dbReference>
<dbReference type="PANTHER" id="PTHR23501">
    <property type="entry name" value="MAJOR FACILITATOR SUPERFAMILY"/>
    <property type="match status" value="1"/>
</dbReference>
<gene>
    <name evidence="9" type="ORF">GRF29_103g1161474</name>
</gene>
<comment type="subcellular location">
    <subcellularLocation>
        <location evidence="1">Membrane</location>
        <topology evidence="1">Multi-pass membrane protein</topology>
    </subcellularLocation>
</comment>
<feature type="domain" description="Major facilitator superfamily (MFS) profile" evidence="8">
    <location>
        <begin position="68"/>
        <end position="556"/>
    </location>
</feature>
<feature type="transmembrane region" description="Helical" evidence="7">
    <location>
        <begin position="132"/>
        <end position="152"/>
    </location>
</feature>
<feature type="transmembrane region" description="Helical" evidence="7">
    <location>
        <begin position="103"/>
        <end position="120"/>
    </location>
</feature>
<dbReference type="GO" id="GO:0005886">
    <property type="term" value="C:plasma membrane"/>
    <property type="evidence" value="ECO:0007669"/>
    <property type="project" value="TreeGrafter"/>
</dbReference>
<name>A0AAN6LVE1_9PLEO</name>
<dbReference type="EMBL" id="WVTA01000009">
    <property type="protein sequence ID" value="KAK3207478.1"/>
    <property type="molecule type" value="Genomic_DNA"/>
</dbReference>
<evidence type="ECO:0000256" key="1">
    <source>
        <dbReference type="ARBA" id="ARBA00004141"/>
    </source>
</evidence>
<keyword evidence="3 7" id="KW-0812">Transmembrane</keyword>
<dbReference type="SUPFAM" id="SSF103473">
    <property type="entry name" value="MFS general substrate transporter"/>
    <property type="match status" value="2"/>
</dbReference>
<feature type="transmembrane region" description="Helical" evidence="7">
    <location>
        <begin position="289"/>
        <end position="311"/>
    </location>
</feature>
<dbReference type="InterPro" id="IPR020846">
    <property type="entry name" value="MFS_dom"/>
</dbReference>
<feature type="transmembrane region" description="Helical" evidence="7">
    <location>
        <begin position="158"/>
        <end position="183"/>
    </location>
</feature>
<feature type="transmembrane region" description="Helical" evidence="7">
    <location>
        <begin position="195"/>
        <end position="213"/>
    </location>
</feature>
<reference evidence="9 10" key="1">
    <citation type="submission" date="2021-02" db="EMBL/GenBank/DDBJ databases">
        <title>Genome assembly of Pseudopithomyces chartarum.</title>
        <authorList>
            <person name="Jauregui R."/>
            <person name="Singh J."/>
            <person name="Voisey C."/>
        </authorList>
    </citation>
    <scope>NUCLEOTIDE SEQUENCE [LARGE SCALE GENOMIC DNA]</scope>
    <source>
        <strain evidence="9 10">AGR01</strain>
    </source>
</reference>
<dbReference type="FunFam" id="1.20.1720.10:FF:000012">
    <property type="entry name" value="MFS toxin efflux pump (AflT)"/>
    <property type="match status" value="1"/>
</dbReference>
<evidence type="ECO:0000256" key="5">
    <source>
        <dbReference type="ARBA" id="ARBA00023136"/>
    </source>
</evidence>
<evidence type="ECO:0000256" key="2">
    <source>
        <dbReference type="ARBA" id="ARBA00022448"/>
    </source>
</evidence>
<feature type="transmembrane region" description="Helical" evidence="7">
    <location>
        <begin position="523"/>
        <end position="545"/>
    </location>
</feature>
<feature type="transmembrane region" description="Helical" evidence="7">
    <location>
        <begin position="396"/>
        <end position="414"/>
    </location>
</feature>
<evidence type="ECO:0000313" key="10">
    <source>
        <dbReference type="Proteomes" id="UP001280581"/>
    </source>
</evidence>
<dbReference type="CDD" id="cd17502">
    <property type="entry name" value="MFS_Azr1_MDR_like"/>
    <property type="match status" value="1"/>
</dbReference>
<dbReference type="AlphaFoldDB" id="A0AAN6LVE1"/>
<feature type="compositionally biased region" description="Polar residues" evidence="6">
    <location>
        <begin position="20"/>
        <end position="36"/>
    </location>
</feature>
<comment type="caution">
    <text evidence="9">The sequence shown here is derived from an EMBL/GenBank/DDBJ whole genome shotgun (WGS) entry which is preliminary data.</text>
</comment>
<feature type="transmembrane region" description="Helical" evidence="7">
    <location>
        <begin position="225"/>
        <end position="243"/>
    </location>
</feature>
<dbReference type="PANTHER" id="PTHR23501:SF177">
    <property type="entry name" value="MAJOR FACILITATOR SUPERFAMILY (MFS) PROFILE DOMAIN-CONTAINING PROTEIN-RELATED"/>
    <property type="match status" value="1"/>
</dbReference>
<keyword evidence="4 7" id="KW-1133">Transmembrane helix</keyword>
<dbReference type="Pfam" id="PF07690">
    <property type="entry name" value="MFS_1"/>
    <property type="match status" value="1"/>
</dbReference>
<evidence type="ECO:0000256" key="7">
    <source>
        <dbReference type="SAM" id="Phobius"/>
    </source>
</evidence>
<dbReference type="PRINTS" id="PR01035">
    <property type="entry name" value="TCRTETA"/>
</dbReference>
<accession>A0AAN6LVE1</accession>
<dbReference type="Gene3D" id="1.20.1720.10">
    <property type="entry name" value="Multidrug resistance protein D"/>
    <property type="match status" value="1"/>
</dbReference>
<feature type="transmembrane region" description="Helical" evidence="7">
    <location>
        <begin position="331"/>
        <end position="352"/>
    </location>
</feature>
<dbReference type="InterPro" id="IPR036259">
    <property type="entry name" value="MFS_trans_sf"/>
</dbReference>
<dbReference type="FunFam" id="1.20.1250.20:FF:000196">
    <property type="entry name" value="MFS toxin efflux pump (AflT)"/>
    <property type="match status" value="1"/>
</dbReference>
<sequence length="576" mass="60748">MASGNFSEGEWEKQFRESNDQITGTTPSFDSGSDKPQLQKENDGVDEEGITTPQDAGEYVTGVKLFIIVVALILSVFLFSLDQTIVATAIPKITDQFRSLDDISWYGSAFFMTLGGFQSMWGKAYKYFPLKLTFLIAIFIFELGSLICGVAPNSLTFIIGRAIAGVGAAGIGSGAYTIVAFAAEPKKRATYTGTLGAAYGVAAVAGPLVGGVLTDKASWRWCFYINLPIGGLAAATIFIFFQTPQAAKPVDATLREKLLQMDPLGMAVMMGAVISFILALQYGGARESWSSSTVVGLLVGFVLILIAFGILEVWQGERSMLTPRLMRDRNVWVNGLYGFFFCGAYFVPLYYLPIYFQSIDNVSPLASGVRNLPLIIAFSVGAVVSGGAISKTGVAAPILTVSAVISTVAAGLLYTLDIGTGSGKWIGYQILLGLGFGVGFQVPIIIVQANAKPTDLASTTAIILFFETVGGAFLVAAAQSGFVNQLLQNLARTAPSVNPALVVATGATDLHKVFSGDELSGILVAYMAGIKVAFAVTIGAVGISIPISLLSKWGKINTADSSEAIKDEGADIKADA</sequence>
<feature type="transmembrane region" description="Helical" evidence="7">
    <location>
        <begin position="426"/>
        <end position="447"/>
    </location>
</feature>
<feature type="region of interest" description="Disordered" evidence="6">
    <location>
        <begin position="1"/>
        <end position="53"/>
    </location>
</feature>
<dbReference type="Proteomes" id="UP001280581">
    <property type="component" value="Unassembled WGS sequence"/>
</dbReference>
<dbReference type="InterPro" id="IPR001958">
    <property type="entry name" value="Tet-R_TetA/multi-R_MdtG-like"/>
</dbReference>
<keyword evidence="5 7" id="KW-0472">Membrane</keyword>
<keyword evidence="10" id="KW-1185">Reference proteome</keyword>
<feature type="transmembrane region" description="Helical" evidence="7">
    <location>
        <begin position="65"/>
        <end position="91"/>
    </location>
</feature>
<evidence type="ECO:0000256" key="6">
    <source>
        <dbReference type="SAM" id="MobiDB-lite"/>
    </source>
</evidence>
<keyword evidence="2" id="KW-0813">Transport</keyword>
<evidence type="ECO:0000259" key="8">
    <source>
        <dbReference type="PROSITE" id="PS50850"/>
    </source>
</evidence>
<protein>
    <recommendedName>
        <fullName evidence="8">Major facilitator superfamily (MFS) profile domain-containing protein</fullName>
    </recommendedName>
</protein>
<feature type="compositionally biased region" description="Basic and acidic residues" evidence="6">
    <location>
        <begin position="10"/>
        <end position="19"/>
    </location>
</feature>
<dbReference type="Gene3D" id="1.20.1250.20">
    <property type="entry name" value="MFS general substrate transporter like domains"/>
    <property type="match status" value="1"/>
</dbReference>
<evidence type="ECO:0000256" key="4">
    <source>
        <dbReference type="ARBA" id="ARBA00022989"/>
    </source>
</evidence>
<feature type="transmembrane region" description="Helical" evidence="7">
    <location>
        <begin position="264"/>
        <end position="283"/>
    </location>
</feature>
<evidence type="ECO:0000256" key="3">
    <source>
        <dbReference type="ARBA" id="ARBA00022692"/>
    </source>
</evidence>